<reference evidence="1" key="1">
    <citation type="submission" date="2020-05" db="EMBL/GenBank/DDBJ databases">
        <authorList>
            <person name="Chiriac C."/>
            <person name="Salcher M."/>
            <person name="Ghai R."/>
            <person name="Kavagutti S V."/>
        </authorList>
    </citation>
    <scope>NUCLEOTIDE SEQUENCE</scope>
</reference>
<organism evidence="1">
    <name type="scientific">freshwater metagenome</name>
    <dbReference type="NCBI Taxonomy" id="449393"/>
    <lineage>
        <taxon>unclassified sequences</taxon>
        <taxon>metagenomes</taxon>
        <taxon>ecological metagenomes</taxon>
    </lineage>
</organism>
<dbReference type="AlphaFoldDB" id="A0A6J7DRA6"/>
<sequence>MAQTVQGLRENLAPALSEVEVPGLLVRGVNSVLVTAAAFESTKNLRPDLEFALVEGADHYVPEEKPVEIARLVHDFVNRTT</sequence>
<dbReference type="EMBL" id="CAFBLO010000093">
    <property type="protein sequence ID" value="CAB4873482.1"/>
    <property type="molecule type" value="Genomic_DNA"/>
</dbReference>
<name>A0A6J7DRA6_9ZZZZ</name>
<dbReference type="InterPro" id="IPR029058">
    <property type="entry name" value="AB_hydrolase_fold"/>
</dbReference>
<proteinExistence type="predicted"/>
<evidence type="ECO:0000313" key="1">
    <source>
        <dbReference type="EMBL" id="CAB4873482.1"/>
    </source>
</evidence>
<dbReference type="Gene3D" id="3.40.50.1820">
    <property type="entry name" value="alpha/beta hydrolase"/>
    <property type="match status" value="1"/>
</dbReference>
<protein>
    <submittedName>
        <fullName evidence="1">Unannotated protein</fullName>
    </submittedName>
</protein>
<dbReference type="SUPFAM" id="SSF53474">
    <property type="entry name" value="alpha/beta-Hydrolases"/>
    <property type="match status" value="1"/>
</dbReference>
<gene>
    <name evidence="1" type="ORF">UFOPK3364_00877</name>
</gene>
<accession>A0A6J7DRA6</accession>